<dbReference type="SUPFAM" id="SSF47616">
    <property type="entry name" value="GST C-terminal domain-like"/>
    <property type="match status" value="1"/>
</dbReference>
<dbReference type="Gene3D" id="3.40.30.10">
    <property type="entry name" value="Glutaredoxin"/>
    <property type="match status" value="1"/>
</dbReference>
<dbReference type="SFLD" id="SFLDG00358">
    <property type="entry name" value="Main_(cytGST)"/>
    <property type="match status" value="1"/>
</dbReference>
<keyword evidence="7" id="KW-1185">Reference proteome</keyword>
<dbReference type="Proteomes" id="UP001583177">
    <property type="component" value="Unassembled WGS sequence"/>
</dbReference>
<reference evidence="6 7" key="1">
    <citation type="journal article" date="2024" name="IMA Fungus">
        <title>IMA Genome - F19 : A genome assembly and annotation guide to empower mycologists, including annotated draft genome sequences of Ceratocystis pirilliformis, Diaporthe australafricana, Fusarium ophioides, Paecilomyces lecythidis, and Sporothrix stenoceras.</title>
        <authorList>
            <person name="Aylward J."/>
            <person name="Wilson A.M."/>
            <person name="Visagie C.M."/>
            <person name="Spraker J."/>
            <person name="Barnes I."/>
            <person name="Buitendag C."/>
            <person name="Ceriani C."/>
            <person name="Del Mar Angel L."/>
            <person name="du Plessis D."/>
            <person name="Fuchs T."/>
            <person name="Gasser K."/>
            <person name="Kramer D."/>
            <person name="Li W."/>
            <person name="Munsamy K."/>
            <person name="Piso A."/>
            <person name="Price J.L."/>
            <person name="Sonnekus B."/>
            <person name="Thomas C."/>
            <person name="van der Nest A."/>
            <person name="van Dijk A."/>
            <person name="van Heerden A."/>
            <person name="van Vuuren N."/>
            <person name="Yilmaz N."/>
            <person name="Duong T.A."/>
            <person name="van der Merwe N.A."/>
            <person name="Wingfield M.J."/>
            <person name="Wingfield B.D."/>
        </authorList>
    </citation>
    <scope>NUCLEOTIDE SEQUENCE [LARGE SCALE GENOMIC DNA]</scope>
    <source>
        <strain evidence="6 7">CMW 18300</strain>
    </source>
</reference>
<dbReference type="PROSITE" id="PS50404">
    <property type="entry name" value="GST_NTER"/>
    <property type="match status" value="1"/>
</dbReference>
<evidence type="ECO:0000259" key="4">
    <source>
        <dbReference type="PROSITE" id="PS50404"/>
    </source>
</evidence>
<dbReference type="GO" id="GO:0004364">
    <property type="term" value="F:glutathione transferase activity"/>
    <property type="evidence" value="ECO:0007669"/>
    <property type="project" value="UniProtKB-EC"/>
</dbReference>
<dbReference type="InterPro" id="IPR004046">
    <property type="entry name" value="GST_C"/>
</dbReference>
<dbReference type="InterPro" id="IPR010987">
    <property type="entry name" value="Glutathione-S-Trfase_C-like"/>
</dbReference>
<dbReference type="InterPro" id="IPR036282">
    <property type="entry name" value="Glutathione-S-Trfase_C_sf"/>
</dbReference>
<protein>
    <submittedName>
        <fullName evidence="6">Glutathione S-transferase 2</fullName>
        <ecNumber evidence="6">2.5.1.18</ecNumber>
    </submittedName>
</protein>
<evidence type="ECO:0000256" key="3">
    <source>
        <dbReference type="SAM" id="MobiDB-lite"/>
    </source>
</evidence>
<feature type="domain" description="GST C-terminal" evidence="5">
    <location>
        <begin position="94"/>
        <end position="230"/>
    </location>
</feature>
<dbReference type="EMBL" id="JAWRVE010000007">
    <property type="protein sequence ID" value="KAL1880697.1"/>
    <property type="molecule type" value="Genomic_DNA"/>
</dbReference>
<name>A0ABR3XXH2_9PEZI</name>
<dbReference type="SFLD" id="SFLDG01151">
    <property type="entry name" value="Main.2:_Nu-like"/>
    <property type="match status" value="1"/>
</dbReference>
<dbReference type="Pfam" id="PF00043">
    <property type="entry name" value="GST_C"/>
    <property type="match status" value="1"/>
</dbReference>
<sequence length="255" mass="29481">MPSQIKLYTAGTPNGQKVNICLEELGLDYEVHKIEIAKNVQKEPWFLEINPNGRIPAIVDEGVNPPKRVFEGGAILLYLTARYDNGHKLSFPYDSSEYWEVVEWVMWMQSGIGPMQGQANHFHRYAPERIEYAVGRYQTETKRLYQVLEDRLEAQEGKGQGRLWAVGGKYTIADLACFSWVEWHQWAGVPLDSFPNIQKWKMAIESRPATEKGLNVPEKFELREAMKTKDGEAEYEKHHSNWVMQGQKADQEKHK</sequence>
<gene>
    <name evidence="6" type="primary">GST2_2</name>
    <name evidence="6" type="ORF">Daus18300_001311</name>
</gene>
<feature type="region of interest" description="Disordered" evidence="3">
    <location>
        <begin position="230"/>
        <end position="255"/>
    </location>
</feature>
<dbReference type="EC" id="2.5.1.18" evidence="6"/>
<evidence type="ECO:0000313" key="6">
    <source>
        <dbReference type="EMBL" id="KAL1880697.1"/>
    </source>
</evidence>
<dbReference type="Pfam" id="PF02798">
    <property type="entry name" value="GST_N"/>
    <property type="match status" value="1"/>
</dbReference>
<evidence type="ECO:0000313" key="7">
    <source>
        <dbReference type="Proteomes" id="UP001583177"/>
    </source>
</evidence>
<evidence type="ECO:0000259" key="5">
    <source>
        <dbReference type="PROSITE" id="PS50405"/>
    </source>
</evidence>
<feature type="domain" description="GST N-terminal" evidence="4">
    <location>
        <begin position="2"/>
        <end position="87"/>
    </location>
</feature>
<dbReference type="PANTHER" id="PTHR44051">
    <property type="entry name" value="GLUTATHIONE S-TRANSFERASE-RELATED"/>
    <property type="match status" value="1"/>
</dbReference>
<dbReference type="InterPro" id="IPR036249">
    <property type="entry name" value="Thioredoxin-like_sf"/>
</dbReference>
<dbReference type="InterPro" id="IPR040079">
    <property type="entry name" value="Glutathione_S-Trfase"/>
</dbReference>
<dbReference type="CDD" id="cd03048">
    <property type="entry name" value="GST_N_Ure2p_like"/>
    <property type="match status" value="1"/>
</dbReference>
<dbReference type="PROSITE" id="PS50405">
    <property type="entry name" value="GST_CTER"/>
    <property type="match status" value="1"/>
</dbReference>
<dbReference type="Gene3D" id="1.20.1050.10">
    <property type="match status" value="1"/>
</dbReference>
<comment type="similarity">
    <text evidence="1 2">Belongs to the GST superfamily.</text>
</comment>
<dbReference type="SFLD" id="SFLDS00019">
    <property type="entry name" value="Glutathione_Transferase_(cytos"/>
    <property type="match status" value="1"/>
</dbReference>
<organism evidence="6 7">
    <name type="scientific">Diaporthe australafricana</name>
    <dbReference type="NCBI Taxonomy" id="127596"/>
    <lineage>
        <taxon>Eukaryota</taxon>
        <taxon>Fungi</taxon>
        <taxon>Dikarya</taxon>
        <taxon>Ascomycota</taxon>
        <taxon>Pezizomycotina</taxon>
        <taxon>Sordariomycetes</taxon>
        <taxon>Sordariomycetidae</taxon>
        <taxon>Diaporthales</taxon>
        <taxon>Diaporthaceae</taxon>
        <taxon>Diaporthe</taxon>
    </lineage>
</organism>
<feature type="compositionally biased region" description="Basic and acidic residues" evidence="3">
    <location>
        <begin position="230"/>
        <end position="239"/>
    </location>
</feature>
<dbReference type="PANTHER" id="PTHR44051:SF8">
    <property type="entry name" value="GLUTATHIONE S-TRANSFERASE GSTA"/>
    <property type="match status" value="1"/>
</dbReference>
<evidence type="ECO:0000256" key="2">
    <source>
        <dbReference type="RuleBase" id="RU003494"/>
    </source>
</evidence>
<comment type="caution">
    <text evidence="6">The sequence shown here is derived from an EMBL/GenBank/DDBJ whole genome shotgun (WGS) entry which is preliminary data.</text>
</comment>
<dbReference type="InterPro" id="IPR004045">
    <property type="entry name" value="Glutathione_S-Trfase_N"/>
</dbReference>
<keyword evidence="6" id="KW-0808">Transferase</keyword>
<evidence type="ECO:0000256" key="1">
    <source>
        <dbReference type="ARBA" id="ARBA00007409"/>
    </source>
</evidence>
<dbReference type="SUPFAM" id="SSF52833">
    <property type="entry name" value="Thioredoxin-like"/>
    <property type="match status" value="1"/>
</dbReference>
<accession>A0ABR3XXH2</accession>
<proteinExistence type="inferred from homology"/>